<dbReference type="Gene3D" id="1.10.260.40">
    <property type="entry name" value="lambda repressor-like DNA-binding domains"/>
    <property type="match status" value="1"/>
</dbReference>
<protein>
    <submittedName>
        <fullName evidence="5">LacI family DNA-binding transcriptional regulator</fullName>
    </submittedName>
</protein>
<dbReference type="InterPro" id="IPR000843">
    <property type="entry name" value="HTH_LacI"/>
</dbReference>
<reference evidence="5" key="1">
    <citation type="submission" date="2020-09" db="EMBL/GenBank/DDBJ databases">
        <title>A novel bacterium of genus Paenibacillus, isolated from South China Sea.</title>
        <authorList>
            <person name="Huang H."/>
            <person name="Mo K."/>
            <person name="Hu Y."/>
        </authorList>
    </citation>
    <scope>NUCLEOTIDE SEQUENCE</scope>
    <source>
        <strain evidence="5">IB182493</strain>
    </source>
</reference>
<dbReference type="AlphaFoldDB" id="A0A927CIX4"/>
<keyword evidence="1" id="KW-0805">Transcription regulation</keyword>
<dbReference type="PROSITE" id="PS50932">
    <property type="entry name" value="HTH_LACI_2"/>
    <property type="match status" value="1"/>
</dbReference>
<evidence type="ECO:0000256" key="1">
    <source>
        <dbReference type="ARBA" id="ARBA00023015"/>
    </source>
</evidence>
<comment type="caution">
    <text evidence="5">The sequence shown here is derived from an EMBL/GenBank/DDBJ whole genome shotgun (WGS) entry which is preliminary data.</text>
</comment>
<dbReference type="SMART" id="SM00354">
    <property type="entry name" value="HTH_LACI"/>
    <property type="match status" value="1"/>
</dbReference>
<dbReference type="Pfam" id="PF00356">
    <property type="entry name" value="LacI"/>
    <property type="match status" value="1"/>
</dbReference>
<dbReference type="GO" id="GO:0000976">
    <property type="term" value="F:transcription cis-regulatory region binding"/>
    <property type="evidence" value="ECO:0007669"/>
    <property type="project" value="TreeGrafter"/>
</dbReference>
<organism evidence="5 6">
    <name type="scientific">Paenibacillus arenilitoris</name>
    <dbReference type="NCBI Taxonomy" id="2772299"/>
    <lineage>
        <taxon>Bacteria</taxon>
        <taxon>Bacillati</taxon>
        <taxon>Bacillota</taxon>
        <taxon>Bacilli</taxon>
        <taxon>Bacillales</taxon>
        <taxon>Paenibacillaceae</taxon>
        <taxon>Paenibacillus</taxon>
    </lineage>
</organism>
<dbReference type="Gene3D" id="3.40.50.2300">
    <property type="match status" value="2"/>
</dbReference>
<dbReference type="InterPro" id="IPR046335">
    <property type="entry name" value="LacI/GalR-like_sensor"/>
</dbReference>
<dbReference type="Pfam" id="PF13377">
    <property type="entry name" value="Peripla_BP_3"/>
    <property type="match status" value="1"/>
</dbReference>
<dbReference type="SUPFAM" id="SSF53822">
    <property type="entry name" value="Periplasmic binding protein-like I"/>
    <property type="match status" value="1"/>
</dbReference>
<dbReference type="GO" id="GO:0003700">
    <property type="term" value="F:DNA-binding transcription factor activity"/>
    <property type="evidence" value="ECO:0007669"/>
    <property type="project" value="TreeGrafter"/>
</dbReference>
<dbReference type="InterPro" id="IPR010982">
    <property type="entry name" value="Lambda_DNA-bd_dom_sf"/>
</dbReference>
<dbReference type="SUPFAM" id="SSF47413">
    <property type="entry name" value="lambda repressor-like DNA-binding domains"/>
    <property type="match status" value="1"/>
</dbReference>
<keyword evidence="2 5" id="KW-0238">DNA-binding</keyword>
<dbReference type="Proteomes" id="UP000632125">
    <property type="component" value="Unassembled WGS sequence"/>
</dbReference>
<name>A0A927CIX4_9BACL</name>
<dbReference type="CDD" id="cd01392">
    <property type="entry name" value="HTH_LacI"/>
    <property type="match status" value="1"/>
</dbReference>
<evidence type="ECO:0000313" key="5">
    <source>
        <dbReference type="EMBL" id="MBD2867021.1"/>
    </source>
</evidence>
<evidence type="ECO:0000259" key="4">
    <source>
        <dbReference type="PROSITE" id="PS50932"/>
    </source>
</evidence>
<evidence type="ECO:0000313" key="6">
    <source>
        <dbReference type="Proteomes" id="UP000632125"/>
    </source>
</evidence>
<dbReference type="EMBL" id="JACXIY010000001">
    <property type="protein sequence ID" value="MBD2867021.1"/>
    <property type="molecule type" value="Genomic_DNA"/>
</dbReference>
<feature type="domain" description="HTH lacI-type" evidence="4">
    <location>
        <begin position="2"/>
        <end position="56"/>
    </location>
</feature>
<proteinExistence type="predicted"/>
<keyword evidence="6" id="KW-1185">Reference proteome</keyword>
<accession>A0A927CIX4</accession>
<dbReference type="PANTHER" id="PTHR30146:SF109">
    <property type="entry name" value="HTH-TYPE TRANSCRIPTIONAL REGULATOR GALS"/>
    <property type="match status" value="1"/>
</dbReference>
<keyword evidence="3" id="KW-0804">Transcription</keyword>
<evidence type="ECO:0000256" key="3">
    <source>
        <dbReference type="ARBA" id="ARBA00023163"/>
    </source>
</evidence>
<gene>
    <name evidence="5" type="ORF">IDH41_00415</name>
</gene>
<evidence type="ECO:0000256" key="2">
    <source>
        <dbReference type="ARBA" id="ARBA00023125"/>
    </source>
</evidence>
<sequence>MATIDDVARMAGVSKSTVSMAFSKKRPISRQVTEKVFRAAKELGYYPNHVARSLAIRKTMIAGLRIPLPPDGYITAFESQLINGVIKECSRQGYRVLLDNLPELDDPAQFSQDPVDGLIMLNPRTNDPRIERYGQMGIPFVSVGRPDPFDESMSYVDNNNAEVAYQIGDYLLRNGHRSVFFLNASADMTVAHDRQSGLKDVFRRYGVPFPEENIIHFSHRLFANGADYGYLSIRDTFGKLHYSAVVTDTDRVAFGALRAARELGIEVPKELSVIAFSNDTTLSQDMNPRLTSVELSANRLGEEAAKLLIEKMRDMSVNRQVIIPASLVIGETCCVQSRSLTNNEE</sequence>
<dbReference type="InterPro" id="IPR028082">
    <property type="entry name" value="Peripla_BP_I"/>
</dbReference>
<dbReference type="PANTHER" id="PTHR30146">
    <property type="entry name" value="LACI-RELATED TRANSCRIPTIONAL REPRESSOR"/>
    <property type="match status" value="1"/>
</dbReference>